<keyword evidence="3" id="KW-1185">Reference proteome</keyword>
<evidence type="ECO:0000313" key="2">
    <source>
        <dbReference type="EMBL" id="SCX78417.1"/>
    </source>
</evidence>
<dbReference type="InterPro" id="IPR012902">
    <property type="entry name" value="N_methyl_site"/>
</dbReference>
<dbReference type="RefSeq" id="WP_092207477.1">
    <property type="nucleotide sequence ID" value="NZ_FMUX01000001.1"/>
</dbReference>
<dbReference type="Pfam" id="PF07963">
    <property type="entry name" value="N_methyl"/>
    <property type="match status" value="1"/>
</dbReference>
<dbReference type="EMBL" id="FMUX01000001">
    <property type="protein sequence ID" value="SCX78417.1"/>
    <property type="molecule type" value="Genomic_DNA"/>
</dbReference>
<proteinExistence type="predicted"/>
<dbReference type="NCBIfam" id="TIGR02532">
    <property type="entry name" value="IV_pilin_GFxxxE"/>
    <property type="match status" value="1"/>
</dbReference>
<organism evidence="2 3">
    <name type="scientific">Desulfoluna spongiiphila</name>
    <dbReference type="NCBI Taxonomy" id="419481"/>
    <lineage>
        <taxon>Bacteria</taxon>
        <taxon>Pseudomonadati</taxon>
        <taxon>Thermodesulfobacteriota</taxon>
        <taxon>Desulfobacteria</taxon>
        <taxon>Desulfobacterales</taxon>
        <taxon>Desulfolunaceae</taxon>
        <taxon>Desulfoluna</taxon>
    </lineage>
</organism>
<dbReference type="Proteomes" id="UP000198870">
    <property type="component" value="Unassembled WGS sequence"/>
</dbReference>
<reference evidence="2 3" key="1">
    <citation type="submission" date="2016-10" db="EMBL/GenBank/DDBJ databases">
        <authorList>
            <person name="de Groot N.N."/>
        </authorList>
    </citation>
    <scope>NUCLEOTIDE SEQUENCE [LARGE SCALE GENOMIC DNA]</scope>
    <source>
        <strain evidence="2 3">AA1</strain>
    </source>
</reference>
<name>A0A1G5AKK0_9BACT</name>
<dbReference type="STRING" id="419481.SAMN05216233_101260"/>
<keyword evidence="1" id="KW-0472">Membrane</keyword>
<evidence type="ECO:0000256" key="1">
    <source>
        <dbReference type="SAM" id="Phobius"/>
    </source>
</evidence>
<protein>
    <submittedName>
        <fullName evidence="2">Prepilin-type N-terminal cleavage/methylation domain-containing protein</fullName>
    </submittedName>
</protein>
<evidence type="ECO:0000313" key="3">
    <source>
        <dbReference type="Proteomes" id="UP000198870"/>
    </source>
</evidence>
<accession>A0A1G5AKK0</accession>
<gene>
    <name evidence="2" type="ORF">SAMN05216233_101260</name>
</gene>
<sequence length="162" mass="18027">MKNKDGFTMLEVLFAMAIFAVAMFGVIGLQVHAIQTDEETRRKDMAGQLLTAGVEMVECTDYGATSKANDLFRNGNVLPDTGFGAFVDDVQNENISMPWMTWNNGNASLYLRHEVDDRDVDGDGDTDFSVRNVYLVAAWKSITTSGIKTMTRMMVKPQNNLQ</sequence>
<dbReference type="AlphaFoldDB" id="A0A1G5AKK0"/>
<feature type="transmembrane region" description="Helical" evidence="1">
    <location>
        <begin position="12"/>
        <end position="34"/>
    </location>
</feature>
<keyword evidence="1" id="KW-1133">Transmembrane helix</keyword>
<keyword evidence="1" id="KW-0812">Transmembrane</keyword>